<feature type="coiled-coil region" evidence="6">
    <location>
        <begin position="217"/>
        <end position="272"/>
    </location>
</feature>
<evidence type="ECO:0000256" key="4">
    <source>
        <dbReference type="ARBA" id="ARBA00022679"/>
    </source>
</evidence>
<dbReference type="InterPro" id="IPR036890">
    <property type="entry name" value="HATPase_C_sf"/>
</dbReference>
<keyword evidence="10" id="KW-1185">Reference proteome</keyword>
<comment type="catalytic activity">
    <reaction evidence="1">
        <text>ATP + protein L-histidine = ADP + protein N-phospho-L-histidine.</text>
        <dbReference type="EC" id="2.7.13.3"/>
    </reaction>
</comment>
<keyword evidence="7" id="KW-0812">Transmembrane</keyword>
<dbReference type="EMBL" id="CP048222">
    <property type="protein sequence ID" value="QHT68886.1"/>
    <property type="molecule type" value="Genomic_DNA"/>
</dbReference>
<evidence type="ECO:0000256" key="1">
    <source>
        <dbReference type="ARBA" id="ARBA00000085"/>
    </source>
</evidence>
<dbReference type="SMART" id="SM00387">
    <property type="entry name" value="HATPase_c"/>
    <property type="match status" value="1"/>
</dbReference>
<sequence length="543" mass="63011">MSHLFSRRLLAFASILITILLALNIFFTYRNSQEIENNRLLQEQTEEIKAALTKIAIDVIHNLDLGVRSYALFEDERYLYPYQVALNERQKVLSKLEKMLSQQNYPLTEFYRLRDSINFYTDLNRNFKRLVDNRQLTEFKQLADRDQGYHLWLQYERFSGHVHTFEDQIHSRATYQYEQALRNNYLIQLSLFLICIPTLLFTTFYTSRAFTLEAKLKDAESERVQLLFAQNEELEKKVLERTNEIQEKNQALNEKNMEIAAQNEELLQQQQSIASQRDMLSQQNQKLSEAQAIILTQNERLATEVEKKTKEIIAYNQQLEQFAFAAAHNLRSPVARILGLGEVLRLVSGKEEEKDIINHILSSVTTLDRVIKDLNVILEIKSNINAQLSKVDFNEEIKFIQANLEKEMMDAQCEITTSFEEAPSVVSVKAYVDSILFNLLSNALKYRSAERQLQLKLRTFNTEDFICLEIADNGIGIDLQTYGKDVFSLYKRFNTHTEGKGLGLYLVKMQATALGGRAEVSSIPNQGTTFRIYFKNHSVPSQI</sequence>
<evidence type="ECO:0000256" key="2">
    <source>
        <dbReference type="ARBA" id="ARBA00012438"/>
    </source>
</evidence>
<keyword evidence="7" id="KW-1133">Transmembrane helix</keyword>
<dbReference type="Gene3D" id="1.10.287.130">
    <property type="match status" value="1"/>
</dbReference>
<feature type="transmembrane region" description="Helical" evidence="7">
    <location>
        <begin position="185"/>
        <end position="207"/>
    </location>
</feature>
<evidence type="ECO:0000256" key="3">
    <source>
        <dbReference type="ARBA" id="ARBA00022553"/>
    </source>
</evidence>
<feature type="transmembrane region" description="Helical" evidence="7">
    <location>
        <begin position="9"/>
        <end position="29"/>
    </location>
</feature>
<evidence type="ECO:0000256" key="6">
    <source>
        <dbReference type="SAM" id="Coils"/>
    </source>
</evidence>
<dbReference type="KEGG" id="rhoz:GXP67_20650"/>
<keyword evidence="6" id="KW-0175">Coiled coil</keyword>
<name>A0A6C0GLG7_9BACT</name>
<keyword evidence="4" id="KW-0808">Transferase</keyword>
<gene>
    <name evidence="9" type="ORF">GXP67_20650</name>
</gene>
<dbReference type="EC" id="2.7.13.3" evidence="2"/>
<dbReference type="Pfam" id="PF02518">
    <property type="entry name" value="HATPase_c"/>
    <property type="match status" value="1"/>
</dbReference>
<dbReference type="Proteomes" id="UP000480178">
    <property type="component" value="Chromosome"/>
</dbReference>
<dbReference type="PROSITE" id="PS50109">
    <property type="entry name" value="HIS_KIN"/>
    <property type="match status" value="1"/>
</dbReference>
<keyword evidence="5" id="KW-0418">Kinase</keyword>
<dbReference type="InterPro" id="IPR052162">
    <property type="entry name" value="Sensor_kinase/Photoreceptor"/>
</dbReference>
<evidence type="ECO:0000256" key="7">
    <source>
        <dbReference type="SAM" id="Phobius"/>
    </source>
</evidence>
<organism evidence="9 10">
    <name type="scientific">Rhodocytophaga rosea</name>
    <dbReference type="NCBI Taxonomy" id="2704465"/>
    <lineage>
        <taxon>Bacteria</taxon>
        <taxon>Pseudomonadati</taxon>
        <taxon>Bacteroidota</taxon>
        <taxon>Cytophagia</taxon>
        <taxon>Cytophagales</taxon>
        <taxon>Rhodocytophagaceae</taxon>
        <taxon>Rhodocytophaga</taxon>
    </lineage>
</organism>
<dbReference type="SUPFAM" id="SSF55874">
    <property type="entry name" value="ATPase domain of HSP90 chaperone/DNA topoisomerase II/histidine kinase"/>
    <property type="match status" value="1"/>
</dbReference>
<dbReference type="PRINTS" id="PR00344">
    <property type="entry name" value="BCTRLSENSOR"/>
</dbReference>
<dbReference type="InterPro" id="IPR036097">
    <property type="entry name" value="HisK_dim/P_sf"/>
</dbReference>
<dbReference type="PANTHER" id="PTHR43304:SF1">
    <property type="entry name" value="PAC DOMAIN-CONTAINING PROTEIN"/>
    <property type="match status" value="1"/>
</dbReference>
<protein>
    <recommendedName>
        <fullName evidence="2">histidine kinase</fullName>
        <ecNumber evidence="2">2.7.13.3</ecNumber>
    </recommendedName>
</protein>
<dbReference type="GO" id="GO:0000155">
    <property type="term" value="F:phosphorelay sensor kinase activity"/>
    <property type="evidence" value="ECO:0007669"/>
    <property type="project" value="InterPro"/>
</dbReference>
<evidence type="ECO:0000313" key="9">
    <source>
        <dbReference type="EMBL" id="QHT68886.1"/>
    </source>
</evidence>
<dbReference type="InterPro" id="IPR004358">
    <property type="entry name" value="Sig_transdc_His_kin-like_C"/>
</dbReference>
<dbReference type="InterPro" id="IPR003594">
    <property type="entry name" value="HATPase_dom"/>
</dbReference>
<dbReference type="CDD" id="cd00082">
    <property type="entry name" value="HisKA"/>
    <property type="match status" value="1"/>
</dbReference>
<evidence type="ECO:0000313" key="10">
    <source>
        <dbReference type="Proteomes" id="UP000480178"/>
    </source>
</evidence>
<evidence type="ECO:0000256" key="5">
    <source>
        <dbReference type="ARBA" id="ARBA00022777"/>
    </source>
</evidence>
<dbReference type="SMART" id="SM00388">
    <property type="entry name" value="HisKA"/>
    <property type="match status" value="1"/>
</dbReference>
<keyword evidence="7" id="KW-0472">Membrane</keyword>
<dbReference type="PANTHER" id="PTHR43304">
    <property type="entry name" value="PHYTOCHROME-LIKE PROTEIN CPH1"/>
    <property type="match status" value="1"/>
</dbReference>
<evidence type="ECO:0000259" key="8">
    <source>
        <dbReference type="PROSITE" id="PS50109"/>
    </source>
</evidence>
<accession>A0A6C0GLG7</accession>
<feature type="domain" description="Histidine kinase" evidence="8">
    <location>
        <begin position="325"/>
        <end position="538"/>
    </location>
</feature>
<proteinExistence type="predicted"/>
<keyword evidence="3" id="KW-0597">Phosphoprotein</keyword>
<reference evidence="9 10" key="1">
    <citation type="submission" date="2020-01" db="EMBL/GenBank/DDBJ databases">
        <authorList>
            <person name="Kim M.K."/>
        </authorList>
    </citation>
    <scope>NUCLEOTIDE SEQUENCE [LARGE SCALE GENOMIC DNA]</scope>
    <source>
        <strain evidence="9 10">172606-1</strain>
    </source>
</reference>
<dbReference type="InterPro" id="IPR005467">
    <property type="entry name" value="His_kinase_dom"/>
</dbReference>
<dbReference type="RefSeq" id="WP_162444887.1">
    <property type="nucleotide sequence ID" value="NZ_CP048222.1"/>
</dbReference>
<dbReference type="InterPro" id="IPR003661">
    <property type="entry name" value="HisK_dim/P_dom"/>
</dbReference>
<dbReference type="AlphaFoldDB" id="A0A6C0GLG7"/>
<dbReference type="SUPFAM" id="SSF47384">
    <property type="entry name" value="Homodimeric domain of signal transducing histidine kinase"/>
    <property type="match status" value="1"/>
</dbReference>
<dbReference type="Gene3D" id="3.30.565.10">
    <property type="entry name" value="Histidine kinase-like ATPase, C-terminal domain"/>
    <property type="match status" value="1"/>
</dbReference>